<proteinExistence type="predicted"/>
<dbReference type="RefSeq" id="WP_070931886.1">
    <property type="nucleotide sequence ID" value="NZ_MIPT01000001.1"/>
</dbReference>
<organism evidence="2 3">
    <name type="scientific">Edaphosphingomonas haloaromaticamans</name>
    <dbReference type="NCBI Taxonomy" id="653954"/>
    <lineage>
        <taxon>Bacteria</taxon>
        <taxon>Pseudomonadati</taxon>
        <taxon>Pseudomonadota</taxon>
        <taxon>Alphaproteobacteria</taxon>
        <taxon>Sphingomonadales</taxon>
        <taxon>Rhizorhabdaceae</taxon>
        <taxon>Edaphosphingomonas</taxon>
    </lineage>
</organism>
<dbReference type="EMBL" id="MIPT01000001">
    <property type="protein sequence ID" value="OHT18305.1"/>
    <property type="molecule type" value="Genomic_DNA"/>
</dbReference>
<sequence length="294" mass="31929">MAGGGKAAEPRDGWFTTQRLKLHYAEWGDPAAPPLLLVHGGRDHARSWDAIAAAFADRFRVIAPDLRGHGDSDWVSDGSYEMADLVADMAALFPALGVEQAAVVGHSLGGNISLRHAGLYPERVSRLIVIEGLGPSPARAAEIAAEPIVARMRDWIARQQRMSAAGQRSYDSIEAATARMMAANPRLAPDLARHLTTHGSRTGADGRVRFKFDPAVGAMSPVDLLQTEKHALWAAVACPVILAYGRESWASSPAEDGRATHFRDARVEMFDDAGHWLHHDRRDAFIAMMRAFIG</sequence>
<accession>A0A1S1H8D4</accession>
<evidence type="ECO:0000313" key="2">
    <source>
        <dbReference type="EMBL" id="OHT18305.1"/>
    </source>
</evidence>
<name>A0A1S1H8D4_9SPHN</name>
<evidence type="ECO:0000259" key="1">
    <source>
        <dbReference type="Pfam" id="PF00561"/>
    </source>
</evidence>
<evidence type="ECO:0000313" key="3">
    <source>
        <dbReference type="Proteomes" id="UP000179467"/>
    </source>
</evidence>
<dbReference type="PRINTS" id="PR00412">
    <property type="entry name" value="EPOXHYDRLASE"/>
</dbReference>
<dbReference type="Pfam" id="PF00561">
    <property type="entry name" value="Abhydrolase_1"/>
    <property type="match status" value="1"/>
</dbReference>
<dbReference type="Gene3D" id="3.40.50.1820">
    <property type="entry name" value="alpha/beta hydrolase"/>
    <property type="match status" value="1"/>
</dbReference>
<feature type="domain" description="AB hydrolase-1" evidence="1">
    <location>
        <begin position="33"/>
        <end position="280"/>
    </location>
</feature>
<dbReference type="PRINTS" id="PR00111">
    <property type="entry name" value="ABHYDROLASE"/>
</dbReference>
<comment type="caution">
    <text evidence="2">The sequence shown here is derived from an EMBL/GenBank/DDBJ whole genome shotgun (WGS) entry which is preliminary data.</text>
</comment>
<dbReference type="InterPro" id="IPR000639">
    <property type="entry name" value="Epox_hydrolase-like"/>
</dbReference>
<reference evidence="2 3" key="1">
    <citation type="submission" date="2016-09" db="EMBL/GenBank/DDBJ databases">
        <title>Metabolic pathway, cell adaptation mechanisms and a novel monoxygenase revealed through proteogenomic-transcription analysis of a Sphingomonas haloaromaticamans strain degrading the fungicide ortho-phenylphenol.</title>
        <authorList>
            <person name="Perruchon C."/>
            <person name="Papadopoulou E.S."/>
            <person name="Rousidou C."/>
            <person name="Vasileiadis S."/>
            <person name="Tanou G."/>
            <person name="Amoutzias G."/>
            <person name="Molassiotis A."/>
            <person name="Karpouzas D.G."/>
        </authorList>
    </citation>
    <scope>NUCLEOTIDE SEQUENCE [LARGE SCALE GENOMIC DNA]</scope>
    <source>
        <strain evidence="2 3">P3</strain>
    </source>
</reference>
<dbReference type="InterPro" id="IPR029058">
    <property type="entry name" value="AB_hydrolase_fold"/>
</dbReference>
<dbReference type="SUPFAM" id="SSF53474">
    <property type="entry name" value="alpha/beta-Hydrolases"/>
    <property type="match status" value="1"/>
</dbReference>
<keyword evidence="2" id="KW-0378">Hydrolase</keyword>
<dbReference type="GO" id="GO:0050357">
    <property type="term" value="F:tropinesterase activity"/>
    <property type="evidence" value="ECO:0007669"/>
    <property type="project" value="UniProtKB-EC"/>
</dbReference>
<gene>
    <name evidence="2" type="ORF">BHE75_00276</name>
</gene>
<dbReference type="InterPro" id="IPR000073">
    <property type="entry name" value="AB_hydrolase_1"/>
</dbReference>
<dbReference type="GO" id="GO:0016020">
    <property type="term" value="C:membrane"/>
    <property type="evidence" value="ECO:0007669"/>
    <property type="project" value="TreeGrafter"/>
</dbReference>
<dbReference type="Proteomes" id="UP000179467">
    <property type="component" value="Unassembled WGS sequence"/>
</dbReference>
<dbReference type="EC" id="3.1.1.10" evidence="2"/>
<dbReference type="AlphaFoldDB" id="A0A1S1H8D4"/>
<protein>
    <submittedName>
        <fullName evidence="2">Tropinesterase</fullName>
        <ecNumber evidence="2">3.1.1.10</ecNumber>
    </submittedName>
</protein>
<keyword evidence="3" id="KW-1185">Reference proteome</keyword>
<dbReference type="OrthoDB" id="9808398at2"/>
<dbReference type="PANTHER" id="PTHR43798:SF33">
    <property type="entry name" value="HYDROLASE, PUTATIVE (AFU_ORTHOLOGUE AFUA_2G14860)-RELATED"/>
    <property type="match status" value="1"/>
</dbReference>
<dbReference type="InterPro" id="IPR050266">
    <property type="entry name" value="AB_hydrolase_sf"/>
</dbReference>
<dbReference type="PANTHER" id="PTHR43798">
    <property type="entry name" value="MONOACYLGLYCEROL LIPASE"/>
    <property type="match status" value="1"/>
</dbReference>